<organism evidence="1 2">
    <name type="scientific">Thermoanaerobacter pentosaceus</name>
    <dbReference type="NCBI Taxonomy" id="694059"/>
    <lineage>
        <taxon>Bacteria</taxon>
        <taxon>Bacillati</taxon>
        <taxon>Bacillota</taxon>
        <taxon>Clostridia</taxon>
        <taxon>Thermoanaerobacterales</taxon>
        <taxon>Thermoanaerobacteraceae</taxon>
        <taxon>Thermoanaerobacter</taxon>
    </lineage>
</organism>
<comment type="caution">
    <text evidence="1">The sequence shown here is derived from an EMBL/GenBank/DDBJ whole genome shotgun (WGS) entry which is preliminary data.</text>
</comment>
<evidence type="ECO:0000313" key="1">
    <source>
        <dbReference type="EMBL" id="MDP9751800.1"/>
    </source>
</evidence>
<sequence length="485" mass="56539">MIDELRNKYIDVIAKQFPSRAILWGKNNYNLGDFSKHQLENYITSLNELICKIDSIENTECINEKVSLKRAILYRKFEIETLALWKTKPQFYAANALKGISIHWRNLEAIEHGYFDQVAVKEKLNQLSSFFNIALSNLSDGMVSKLDILLAVNLIKTEWNSIIKKAHLIGLRDNEINYLNKVVQKFIVDLKNLNNGNNQPFLIPLGREKFERLLYLESGLKVSSESLLEDVKTNIKENHYIFSNPREKAIGVEFNDLFDKNTITKLEEYFGELLNCGDLKICKTNIFSNVKGFHYIKSYNLSSKEPKGIAFCPYGQKITDRQVLGIVHETYPGHHFSYCVQFKKNRLASILYHNSIFEEGWAKFAEEKYVQIRPELRLEHAFYNSFRKMVVLAFAALKIHAFETEINKVIHEISKIFDYDISTAKSICIQAYDDPIQAISYFLGYNYVKWQVSKCNKKIDLFIKEMIEEHDCNMEGLSYDEIRRV</sequence>
<dbReference type="RefSeq" id="WP_028992501.1">
    <property type="nucleotide sequence ID" value="NZ_JAURUP010000034.1"/>
</dbReference>
<gene>
    <name evidence="1" type="ORF">J2S24_002320</name>
</gene>
<evidence type="ECO:0000313" key="2">
    <source>
        <dbReference type="Proteomes" id="UP001223886"/>
    </source>
</evidence>
<dbReference type="EMBL" id="JAURUP010000034">
    <property type="protein sequence ID" value="MDP9751800.1"/>
    <property type="molecule type" value="Genomic_DNA"/>
</dbReference>
<reference evidence="1 2" key="1">
    <citation type="submission" date="2023-07" db="EMBL/GenBank/DDBJ databases">
        <title>Genomic Encyclopedia of Type Strains, Phase IV (KMG-IV): sequencing the most valuable type-strain genomes for metagenomic binning, comparative biology and taxonomic classification.</title>
        <authorList>
            <person name="Goeker M."/>
        </authorList>
    </citation>
    <scope>NUCLEOTIDE SEQUENCE [LARGE SCALE GENOMIC DNA]</scope>
    <source>
        <strain evidence="1 2">DSM 25963</strain>
    </source>
</reference>
<keyword evidence="2" id="KW-1185">Reference proteome</keyword>
<dbReference type="Proteomes" id="UP001223886">
    <property type="component" value="Unassembled WGS sequence"/>
</dbReference>
<evidence type="ECO:0008006" key="3">
    <source>
        <dbReference type="Google" id="ProtNLM"/>
    </source>
</evidence>
<name>A0ABT9M6N9_9THEO</name>
<proteinExistence type="predicted"/>
<protein>
    <recommendedName>
        <fullName evidence="3">DUF885 domain-containing protein</fullName>
    </recommendedName>
</protein>
<accession>A0ABT9M6N9</accession>